<protein>
    <recommendedName>
        <fullName evidence="3">Kinesin light chain</fullName>
    </recommendedName>
</protein>
<dbReference type="Proteomes" id="UP001302602">
    <property type="component" value="Unassembled WGS sequence"/>
</dbReference>
<dbReference type="GeneID" id="87823244"/>
<dbReference type="Pfam" id="PF13374">
    <property type="entry name" value="TPR_10"/>
    <property type="match status" value="2"/>
</dbReference>
<evidence type="ECO:0000313" key="2">
    <source>
        <dbReference type="Proteomes" id="UP001302602"/>
    </source>
</evidence>
<keyword evidence="2" id="KW-1185">Reference proteome</keyword>
<dbReference type="EMBL" id="MU853249">
    <property type="protein sequence ID" value="KAK4119389.1"/>
    <property type="molecule type" value="Genomic_DNA"/>
</dbReference>
<evidence type="ECO:0008006" key="3">
    <source>
        <dbReference type="Google" id="ProtNLM"/>
    </source>
</evidence>
<dbReference type="Gene3D" id="1.25.40.10">
    <property type="entry name" value="Tetratricopeptide repeat domain"/>
    <property type="match status" value="1"/>
</dbReference>
<dbReference type="InterPro" id="IPR011990">
    <property type="entry name" value="TPR-like_helical_dom_sf"/>
</dbReference>
<gene>
    <name evidence="1" type="ORF">N657DRAFT_257984</name>
</gene>
<dbReference type="RefSeq" id="XP_062643162.1">
    <property type="nucleotide sequence ID" value="XM_062786476.1"/>
</dbReference>
<comment type="caution">
    <text evidence="1">The sequence shown here is derived from an EMBL/GenBank/DDBJ whole genome shotgun (WGS) entry which is preliminary data.</text>
</comment>
<evidence type="ECO:0000313" key="1">
    <source>
        <dbReference type="EMBL" id="KAK4119389.1"/>
    </source>
</evidence>
<organism evidence="1 2">
    <name type="scientific">Parathielavia appendiculata</name>
    <dbReference type="NCBI Taxonomy" id="2587402"/>
    <lineage>
        <taxon>Eukaryota</taxon>
        <taxon>Fungi</taxon>
        <taxon>Dikarya</taxon>
        <taxon>Ascomycota</taxon>
        <taxon>Pezizomycotina</taxon>
        <taxon>Sordariomycetes</taxon>
        <taxon>Sordariomycetidae</taxon>
        <taxon>Sordariales</taxon>
        <taxon>Chaetomiaceae</taxon>
        <taxon>Parathielavia</taxon>
    </lineage>
</organism>
<dbReference type="PANTHER" id="PTHR46082">
    <property type="entry name" value="ATP/GTP-BINDING PROTEIN-RELATED"/>
    <property type="match status" value="1"/>
</dbReference>
<name>A0AAN6TRL9_9PEZI</name>
<sequence length="100" mass="11282">MANLALTYRNQGRWEDAEVLQAKGLELCSKKLGQRNPNTPISMKNLASIWKDMGRHEDALGLLQTCFDLRQQVLGASHPYTASTLSTLRAWRKENEQAPV</sequence>
<accession>A0AAN6TRL9</accession>
<dbReference type="PANTHER" id="PTHR46082:SF11">
    <property type="entry name" value="AAA+ ATPASE DOMAIN-CONTAINING PROTEIN-RELATED"/>
    <property type="match status" value="1"/>
</dbReference>
<reference evidence="1" key="1">
    <citation type="journal article" date="2023" name="Mol. Phylogenet. Evol.">
        <title>Genome-scale phylogeny and comparative genomics of the fungal order Sordariales.</title>
        <authorList>
            <person name="Hensen N."/>
            <person name="Bonometti L."/>
            <person name="Westerberg I."/>
            <person name="Brannstrom I.O."/>
            <person name="Guillou S."/>
            <person name="Cros-Aarteil S."/>
            <person name="Calhoun S."/>
            <person name="Haridas S."/>
            <person name="Kuo A."/>
            <person name="Mondo S."/>
            <person name="Pangilinan J."/>
            <person name="Riley R."/>
            <person name="LaButti K."/>
            <person name="Andreopoulos B."/>
            <person name="Lipzen A."/>
            <person name="Chen C."/>
            <person name="Yan M."/>
            <person name="Daum C."/>
            <person name="Ng V."/>
            <person name="Clum A."/>
            <person name="Steindorff A."/>
            <person name="Ohm R.A."/>
            <person name="Martin F."/>
            <person name="Silar P."/>
            <person name="Natvig D.O."/>
            <person name="Lalanne C."/>
            <person name="Gautier V."/>
            <person name="Ament-Velasquez S.L."/>
            <person name="Kruys A."/>
            <person name="Hutchinson M.I."/>
            <person name="Powell A.J."/>
            <person name="Barry K."/>
            <person name="Miller A.N."/>
            <person name="Grigoriev I.V."/>
            <person name="Debuchy R."/>
            <person name="Gladieux P."/>
            <person name="Hiltunen Thoren M."/>
            <person name="Johannesson H."/>
        </authorList>
    </citation>
    <scope>NUCLEOTIDE SEQUENCE</scope>
    <source>
        <strain evidence="1">CBS 731.68</strain>
    </source>
</reference>
<dbReference type="AlphaFoldDB" id="A0AAN6TRL9"/>
<dbReference type="SUPFAM" id="SSF48452">
    <property type="entry name" value="TPR-like"/>
    <property type="match status" value="1"/>
</dbReference>
<reference evidence="1" key="2">
    <citation type="submission" date="2023-05" db="EMBL/GenBank/DDBJ databases">
        <authorList>
            <consortium name="Lawrence Berkeley National Laboratory"/>
            <person name="Steindorff A."/>
            <person name="Hensen N."/>
            <person name="Bonometti L."/>
            <person name="Westerberg I."/>
            <person name="Brannstrom I.O."/>
            <person name="Guillou S."/>
            <person name="Cros-Aarteil S."/>
            <person name="Calhoun S."/>
            <person name="Haridas S."/>
            <person name="Kuo A."/>
            <person name="Mondo S."/>
            <person name="Pangilinan J."/>
            <person name="Riley R."/>
            <person name="Labutti K."/>
            <person name="Andreopoulos B."/>
            <person name="Lipzen A."/>
            <person name="Chen C."/>
            <person name="Yanf M."/>
            <person name="Daum C."/>
            <person name="Ng V."/>
            <person name="Clum A."/>
            <person name="Ohm R."/>
            <person name="Martin F."/>
            <person name="Silar P."/>
            <person name="Natvig D."/>
            <person name="Lalanne C."/>
            <person name="Gautier V."/>
            <person name="Ament-Velasquez S.L."/>
            <person name="Kruys A."/>
            <person name="Hutchinson M.I."/>
            <person name="Powell A.J."/>
            <person name="Barry K."/>
            <person name="Miller A.N."/>
            <person name="Grigoriev I.V."/>
            <person name="Debuchy R."/>
            <person name="Gladieux P."/>
            <person name="Thoren M.H."/>
            <person name="Johannesson H."/>
        </authorList>
    </citation>
    <scope>NUCLEOTIDE SEQUENCE</scope>
    <source>
        <strain evidence="1">CBS 731.68</strain>
    </source>
</reference>
<proteinExistence type="predicted"/>
<dbReference type="InterPro" id="IPR053137">
    <property type="entry name" value="NLR-like"/>
</dbReference>